<feature type="binding site" evidence="6">
    <location>
        <position position="94"/>
    </location>
    <ligand>
        <name>S-adenosyl-L-methionine</name>
        <dbReference type="ChEBI" id="CHEBI:59789"/>
    </ligand>
</feature>
<dbReference type="PIRSF" id="PIRSF003078">
    <property type="entry name" value="GidB"/>
    <property type="match status" value="1"/>
</dbReference>
<keyword evidence="5 6" id="KW-0949">S-adenosyl-L-methionine</keyword>
<feature type="binding site" evidence="6">
    <location>
        <begin position="140"/>
        <end position="141"/>
    </location>
    <ligand>
        <name>S-adenosyl-L-methionine</name>
        <dbReference type="ChEBI" id="CHEBI:59789"/>
    </ligand>
</feature>
<evidence type="ECO:0000256" key="3">
    <source>
        <dbReference type="ARBA" id="ARBA00022603"/>
    </source>
</evidence>
<feature type="binding site" evidence="6">
    <location>
        <begin position="112"/>
        <end position="114"/>
    </location>
    <ligand>
        <name>S-adenosyl-L-methionine</name>
        <dbReference type="ChEBI" id="CHEBI:59789"/>
    </ligand>
</feature>
<evidence type="ECO:0000256" key="1">
    <source>
        <dbReference type="ARBA" id="ARBA00022490"/>
    </source>
</evidence>
<keyword evidence="2 6" id="KW-0698">rRNA processing</keyword>
<dbReference type="InterPro" id="IPR003682">
    <property type="entry name" value="rRNA_ssu_MeTfrase_G"/>
</dbReference>
<dbReference type="InterPro" id="IPR029063">
    <property type="entry name" value="SAM-dependent_MTases_sf"/>
</dbReference>
<evidence type="ECO:0000256" key="6">
    <source>
        <dbReference type="HAMAP-Rule" id="MF_00074"/>
    </source>
</evidence>
<feature type="binding site" evidence="6">
    <location>
        <position position="159"/>
    </location>
    <ligand>
        <name>S-adenosyl-L-methionine</name>
        <dbReference type="ChEBI" id="CHEBI:59789"/>
    </ligand>
</feature>
<reference evidence="7 8" key="1">
    <citation type="journal article" date="2021" name="Int. J. Syst. Evol. Microbiol.">
        <title>Amazonocrinis nigriterrae gen. nov., sp. nov., Atlanticothrix silvestris gen. nov., sp. nov. and Dendronalium phyllosphericum gen. nov., sp. nov., nostocacean cyanobacteria from Brazilian environments.</title>
        <authorList>
            <person name="Alvarenga D.O."/>
            <person name="Andreote A.P.D."/>
            <person name="Branco L.H.Z."/>
            <person name="Delbaje E."/>
            <person name="Cruz R.B."/>
            <person name="Varani A.M."/>
            <person name="Fiore M.F."/>
        </authorList>
    </citation>
    <scope>NUCLEOTIDE SEQUENCE [LARGE SCALE GENOMIC DNA]</scope>
    <source>
        <strain evidence="7 8">CENA67</strain>
    </source>
</reference>
<dbReference type="PANTHER" id="PTHR31760">
    <property type="entry name" value="S-ADENOSYL-L-METHIONINE-DEPENDENT METHYLTRANSFERASES SUPERFAMILY PROTEIN"/>
    <property type="match status" value="1"/>
</dbReference>
<dbReference type="SUPFAM" id="SSF53335">
    <property type="entry name" value="S-adenosyl-L-methionine-dependent methyltransferases"/>
    <property type="match status" value="1"/>
</dbReference>
<keyword evidence="8" id="KW-1185">Reference proteome</keyword>
<dbReference type="NCBIfam" id="TIGR00138">
    <property type="entry name" value="rsmG_gidB"/>
    <property type="match status" value="1"/>
</dbReference>
<evidence type="ECO:0000313" key="7">
    <source>
        <dbReference type="EMBL" id="MBH8561204.1"/>
    </source>
</evidence>
<evidence type="ECO:0000256" key="5">
    <source>
        <dbReference type="ARBA" id="ARBA00022691"/>
    </source>
</evidence>
<dbReference type="FunFam" id="3.40.50.150:FF:000041">
    <property type="entry name" value="Ribosomal RNA small subunit methyltransferase G"/>
    <property type="match status" value="1"/>
</dbReference>
<keyword evidence="1 6" id="KW-0963">Cytoplasm</keyword>
<dbReference type="Gene3D" id="3.40.50.150">
    <property type="entry name" value="Vaccinia Virus protein VP39"/>
    <property type="match status" value="1"/>
</dbReference>
<dbReference type="Proteomes" id="UP000632766">
    <property type="component" value="Unassembled WGS sequence"/>
</dbReference>
<dbReference type="AlphaFoldDB" id="A0A8J7HRQ5"/>
<dbReference type="EMBL" id="JAECZC010000003">
    <property type="protein sequence ID" value="MBH8561204.1"/>
    <property type="molecule type" value="Genomic_DNA"/>
</dbReference>
<dbReference type="GO" id="GO:0005829">
    <property type="term" value="C:cytosol"/>
    <property type="evidence" value="ECO:0007669"/>
    <property type="project" value="TreeGrafter"/>
</dbReference>
<gene>
    <name evidence="6 7" type="primary">rsmG</name>
    <name evidence="7" type="ORF">I8748_03250</name>
</gene>
<accession>A0A8J7HRQ5</accession>
<evidence type="ECO:0000313" key="8">
    <source>
        <dbReference type="Proteomes" id="UP000632766"/>
    </source>
</evidence>
<dbReference type="EC" id="2.1.1.-" evidence="6"/>
<dbReference type="PANTHER" id="PTHR31760:SF0">
    <property type="entry name" value="S-ADENOSYL-L-METHIONINE-DEPENDENT METHYLTRANSFERASES SUPERFAMILY PROTEIN"/>
    <property type="match status" value="1"/>
</dbReference>
<dbReference type="HAMAP" id="MF_00074">
    <property type="entry name" value="16SrRNA_methyltr_G"/>
    <property type="match status" value="1"/>
</dbReference>
<keyword evidence="3 6" id="KW-0489">Methyltransferase</keyword>
<dbReference type="RefSeq" id="WP_198123235.1">
    <property type="nucleotide sequence ID" value="NZ_JAECZC010000003.1"/>
</dbReference>
<comment type="similarity">
    <text evidence="6">Belongs to the methyltransferase superfamily. RNA methyltransferase RsmG family.</text>
</comment>
<comment type="caution">
    <text evidence="7">The sequence shown here is derived from an EMBL/GenBank/DDBJ whole genome shotgun (WGS) entry which is preliminary data.</text>
</comment>
<comment type="function">
    <text evidence="6">Specifically methylates the N7 position of a guanine in 16S rRNA.</text>
</comment>
<evidence type="ECO:0000256" key="4">
    <source>
        <dbReference type="ARBA" id="ARBA00022679"/>
    </source>
</evidence>
<dbReference type="Pfam" id="PF02527">
    <property type="entry name" value="GidB"/>
    <property type="match status" value="1"/>
</dbReference>
<comment type="subcellular location">
    <subcellularLocation>
        <location evidence="6">Cytoplasm</location>
    </subcellularLocation>
</comment>
<dbReference type="GO" id="GO:0070043">
    <property type="term" value="F:rRNA (guanine-N7-)-methyltransferase activity"/>
    <property type="evidence" value="ECO:0007669"/>
    <property type="project" value="UniProtKB-UniRule"/>
</dbReference>
<feature type="binding site" evidence="6">
    <location>
        <position position="89"/>
    </location>
    <ligand>
        <name>S-adenosyl-L-methionine</name>
        <dbReference type="ChEBI" id="CHEBI:59789"/>
    </ligand>
</feature>
<proteinExistence type="inferred from homology"/>
<evidence type="ECO:0000256" key="2">
    <source>
        <dbReference type="ARBA" id="ARBA00022552"/>
    </source>
</evidence>
<keyword evidence="4 6" id="KW-0808">Transferase</keyword>
<sequence length="249" mass="27617">MTNSTTPLLPEMAQTWQQTLNWQPTSQQQAQFQQLYELILEGNRQLNLTRITEPHEFWEKHLWDSLRGIAPQGQFIQSLQEGASVIDIGTGAGFPGVPVGIAAPNCKITLMDSTRKKIVFLDKILSELALIDAKTIVGRAEEIAQQSQYRQTYDLALIRAVGPASVCAEYALPFVKQGGLAVIYRGNWTEEETTALQNAVNQLGGVIESIERFITPISTSIRHCLYLRKVATTPAKFPRAAGIPTQKPL</sequence>
<name>A0A8J7HRQ5_9NOST</name>
<protein>
    <recommendedName>
        <fullName evidence="6">Ribosomal RNA small subunit methyltransferase G</fullName>
        <ecNumber evidence="6">2.1.1.-</ecNumber>
    </recommendedName>
    <alternativeName>
        <fullName evidence="6">16S rRNA 7-methylguanosine methyltransferase</fullName>
        <shortName evidence="6">16S rRNA m7G methyltransferase</shortName>
    </alternativeName>
</protein>
<organism evidence="7 8">
    <name type="scientific">Amazonocrinis nigriterrae CENA67</name>
    <dbReference type="NCBI Taxonomy" id="2794033"/>
    <lineage>
        <taxon>Bacteria</taxon>
        <taxon>Bacillati</taxon>
        <taxon>Cyanobacteriota</taxon>
        <taxon>Cyanophyceae</taxon>
        <taxon>Nostocales</taxon>
        <taxon>Nostocaceae</taxon>
        <taxon>Amazonocrinis</taxon>
        <taxon>Amazonocrinis nigriterrae</taxon>
    </lineage>
</organism>